<name>A0A310SFG2_9HYME</name>
<organism evidence="1 2">
    <name type="scientific">Eufriesea mexicana</name>
    <dbReference type="NCBI Taxonomy" id="516756"/>
    <lineage>
        <taxon>Eukaryota</taxon>
        <taxon>Metazoa</taxon>
        <taxon>Ecdysozoa</taxon>
        <taxon>Arthropoda</taxon>
        <taxon>Hexapoda</taxon>
        <taxon>Insecta</taxon>
        <taxon>Pterygota</taxon>
        <taxon>Neoptera</taxon>
        <taxon>Endopterygota</taxon>
        <taxon>Hymenoptera</taxon>
        <taxon>Apocrita</taxon>
        <taxon>Aculeata</taxon>
        <taxon>Apoidea</taxon>
        <taxon>Anthophila</taxon>
        <taxon>Apidae</taxon>
        <taxon>Eufriesea</taxon>
    </lineage>
</organism>
<dbReference type="Proteomes" id="UP000250275">
    <property type="component" value="Unassembled WGS sequence"/>
</dbReference>
<evidence type="ECO:0000313" key="1">
    <source>
        <dbReference type="EMBL" id="OAD52140.1"/>
    </source>
</evidence>
<accession>A0A310SFG2</accession>
<evidence type="ECO:0000313" key="2">
    <source>
        <dbReference type="Proteomes" id="UP000250275"/>
    </source>
</evidence>
<keyword evidence="2" id="KW-1185">Reference proteome</keyword>
<gene>
    <name evidence="1" type="ORF">WN48_02970</name>
</gene>
<reference evidence="1 2" key="1">
    <citation type="submission" date="2015-07" db="EMBL/GenBank/DDBJ databases">
        <title>The genome of Eufriesea mexicana.</title>
        <authorList>
            <person name="Pan H."/>
            <person name="Kapheim K."/>
        </authorList>
    </citation>
    <scope>NUCLEOTIDE SEQUENCE [LARGE SCALE GENOMIC DNA]</scope>
    <source>
        <strain evidence="1">0111107269</strain>
        <tissue evidence="1">Whole body</tissue>
    </source>
</reference>
<sequence length="69" mass="7414">MRTAQVGCNTEFAAGSKADNASSDIDHAVARHTQPTSLDISMVPFREVNQIDPETCKIGKEITRLAGLV</sequence>
<proteinExistence type="predicted"/>
<protein>
    <submittedName>
        <fullName evidence="1">Uncharacterized protein</fullName>
    </submittedName>
</protein>
<dbReference type="EMBL" id="KQ777311">
    <property type="protein sequence ID" value="OAD52140.1"/>
    <property type="molecule type" value="Genomic_DNA"/>
</dbReference>
<dbReference type="AlphaFoldDB" id="A0A310SFG2"/>